<gene>
    <name evidence="2" type="ORF">HYG79_15785</name>
</gene>
<feature type="signal peptide" evidence="1">
    <location>
        <begin position="1"/>
        <end position="18"/>
    </location>
</feature>
<keyword evidence="3" id="KW-1185">Reference proteome</keyword>
<protein>
    <submittedName>
        <fullName evidence="2">T9SS type A sorting domain-containing protein</fullName>
    </submittedName>
</protein>
<organism evidence="2 3">
    <name type="scientific">Costertonia aggregata</name>
    <dbReference type="NCBI Taxonomy" id="343403"/>
    <lineage>
        <taxon>Bacteria</taxon>
        <taxon>Pseudomonadati</taxon>
        <taxon>Bacteroidota</taxon>
        <taxon>Flavobacteriia</taxon>
        <taxon>Flavobacteriales</taxon>
        <taxon>Flavobacteriaceae</taxon>
        <taxon>Costertonia</taxon>
    </lineage>
</organism>
<evidence type="ECO:0000313" key="2">
    <source>
        <dbReference type="EMBL" id="QLG46750.1"/>
    </source>
</evidence>
<feature type="chain" id="PRO_5028886225" evidence="1">
    <location>
        <begin position="19"/>
        <end position="380"/>
    </location>
</feature>
<accession>A0A7H9ATI0</accession>
<keyword evidence="1" id="KW-0732">Signal</keyword>
<reference evidence="2 3" key="1">
    <citation type="journal article" date="2006" name="Int. J. Syst. Evol. Microbiol.">
        <title>Costertonia aggregata gen. nov., sp. nov., a mesophilic marine bacterium of the family Flavobacteriaceae, isolated from a mature biofilm.</title>
        <authorList>
            <person name="Kwon K.K."/>
            <person name="Lee Y.K."/>
            <person name="Lee H.K."/>
        </authorList>
    </citation>
    <scope>NUCLEOTIDE SEQUENCE [LARGE SCALE GENOMIC DNA]</scope>
    <source>
        <strain evidence="2 3">KCCM 42265</strain>
    </source>
</reference>
<dbReference type="Proteomes" id="UP000509302">
    <property type="component" value="Chromosome"/>
</dbReference>
<dbReference type="AlphaFoldDB" id="A0A7H9ATI0"/>
<name>A0A7H9ATI0_9FLAO</name>
<evidence type="ECO:0000256" key="1">
    <source>
        <dbReference type="SAM" id="SignalP"/>
    </source>
</evidence>
<dbReference type="RefSeq" id="WP_179243029.1">
    <property type="nucleotide sequence ID" value="NZ_CP058595.1"/>
</dbReference>
<evidence type="ECO:0000313" key="3">
    <source>
        <dbReference type="Proteomes" id="UP000509302"/>
    </source>
</evidence>
<dbReference type="EMBL" id="CP058595">
    <property type="protein sequence ID" value="QLG46750.1"/>
    <property type="molecule type" value="Genomic_DNA"/>
</dbReference>
<sequence length="380" mass="43408">MRFLSLFFALFNFLFALSQQDIDALGELTDELSENSGLIFYDGRLITHNDSGNSPQLFEIDTVTLQIARTITLTNASNVDWEDITQDDEFIYVGDFGNNSGVRQDLSIYKISKEDYKKSDNVVTERIDFKYENQTDFIKNGNSDWDAEAMFVLDDTLIILTKQWKSMRTSAYSVPTETGLHTAKLLGSHEVNGLVTGATYNTVSDVLYLSGYSPFLQPFIVRVDGVETKNIFGNNQVKMMLNIDFAQIEGITWVDKNRYFLSSELFENANPPVRLKSQLFTFTSEDKVESDDILDEGGQLDEEKLVIYRKPNSSILQYNFSIDKELQSRAIYDTTGKRVQFSLGDTVENTDIDLSAFQKSIYYLTFHFNGRTVSKPFIWD</sequence>
<dbReference type="KEGG" id="cagg:HYG79_15785"/>
<proteinExistence type="predicted"/>